<sequence length="340" mass="36900">MLITTIYKFASMVLDIAGLLQPTAVPNAKIRIMFQTGVDGSGLSGSGGDIPSVILGDTSGRNLGSFQTIGATIGSDQYKNYDISASNSELKTLKVMMEVQSVQGGIKVTRSLNDGICLAYLAWTPEDTMFNYDARRGSITGDLFYFCGYSWYPSGKVRKGYEVRCGWLDGDNSNGNSVYGMLLNTDILGDGFIESYSENYPDPSAICYWGVGFSKGASPNSKRSPPLEKYGNKAYVTAGTGAIAICDSPTSWGPSMLSLEEGVFCDMVTKNKLPICGPGMKERCVSYNNNNSLASGRVREQRNLTVNKLSRDEISFDSYELHYFVRSDVNGTVIDDGSEV</sequence>
<gene>
    <name evidence="1" type="ORF">BGZ99_004349</name>
</gene>
<keyword evidence="2" id="KW-1185">Reference proteome</keyword>
<evidence type="ECO:0000313" key="2">
    <source>
        <dbReference type="Proteomes" id="UP000738325"/>
    </source>
</evidence>
<dbReference type="Proteomes" id="UP000738325">
    <property type="component" value="Unassembled WGS sequence"/>
</dbReference>
<organism evidence="1 2">
    <name type="scientific">Dissophora globulifera</name>
    <dbReference type="NCBI Taxonomy" id="979702"/>
    <lineage>
        <taxon>Eukaryota</taxon>
        <taxon>Fungi</taxon>
        <taxon>Fungi incertae sedis</taxon>
        <taxon>Mucoromycota</taxon>
        <taxon>Mortierellomycotina</taxon>
        <taxon>Mortierellomycetes</taxon>
        <taxon>Mortierellales</taxon>
        <taxon>Mortierellaceae</taxon>
        <taxon>Dissophora</taxon>
    </lineage>
</organism>
<accession>A0A9P6RHZ4</accession>
<proteinExistence type="predicted"/>
<evidence type="ECO:0000313" key="1">
    <source>
        <dbReference type="EMBL" id="KAG0320705.1"/>
    </source>
</evidence>
<dbReference type="AlphaFoldDB" id="A0A9P6RHZ4"/>
<reference evidence="1" key="1">
    <citation type="journal article" date="2020" name="Fungal Divers.">
        <title>Resolving the Mortierellaceae phylogeny through synthesis of multi-gene phylogenetics and phylogenomics.</title>
        <authorList>
            <person name="Vandepol N."/>
            <person name="Liber J."/>
            <person name="Desiro A."/>
            <person name="Na H."/>
            <person name="Kennedy M."/>
            <person name="Barry K."/>
            <person name="Grigoriev I.V."/>
            <person name="Miller A.N."/>
            <person name="O'Donnell K."/>
            <person name="Stajich J.E."/>
            <person name="Bonito G."/>
        </authorList>
    </citation>
    <scope>NUCLEOTIDE SEQUENCE</scope>
    <source>
        <strain evidence="1">REB-010B</strain>
    </source>
</reference>
<dbReference type="OrthoDB" id="2389719at2759"/>
<comment type="caution">
    <text evidence="1">The sequence shown here is derived from an EMBL/GenBank/DDBJ whole genome shotgun (WGS) entry which is preliminary data.</text>
</comment>
<dbReference type="EMBL" id="JAAAIP010000271">
    <property type="protein sequence ID" value="KAG0320705.1"/>
    <property type="molecule type" value="Genomic_DNA"/>
</dbReference>
<protein>
    <submittedName>
        <fullName evidence="1">Uncharacterized protein</fullName>
    </submittedName>
</protein>
<name>A0A9P6RHZ4_9FUNG</name>